<evidence type="ECO:0000256" key="3">
    <source>
        <dbReference type="ARBA" id="ARBA00022692"/>
    </source>
</evidence>
<dbReference type="PANTHER" id="PTHR12308">
    <property type="entry name" value="ANOCTAMIN"/>
    <property type="match status" value="1"/>
</dbReference>
<feature type="transmembrane region" description="Helical" evidence="6">
    <location>
        <begin position="327"/>
        <end position="351"/>
    </location>
</feature>
<sequence length="496" mass="57609">MSVWSVTFLEYWKRYNATLSYRWDCLEFTEIEEPPRPEFTALAPLTILNPITKMEEPYFPKTRQLRRVLAGSMVIVLMIAIVIIFLISVILYRIIIFLVVVKSGMIYSSASLITSVSSSVLSLIITLILSRIYVSLAHFLTQWEMHRTETQYEDAFTFKVFIFEFVNYYSTPIYIAFLKGRFLGYPGNETTIFRYRNENCKPGGCLIELAQQMLIIMVGKQVLNNIKEFLFPKLELCWHRMTLSSNKDQKNEQINPWERDYQMITYKGLFDEYLEMVIQFGFITIFVAACPLAPLFALLNNWIEVRLDAKKFACEYRRPVATRAQDIGIWMSILEAITSIAVIGNAFLVAFTSDILPRAYYQYKMNGNLTGYINFTLANAPEVYAKDHSPCRYQGFRDSEGNLSFDFWVLMVIRLAFVIVFEHVVFFLGRMIDFLVPDVPESVEIKLKRERFLAKQALAENEFLAWTLDTECVIERTSPDMEHEGSNLSIVVSNED</sequence>
<dbReference type="EMBL" id="OW240913">
    <property type="protein sequence ID" value="CAH2246746.1"/>
    <property type="molecule type" value="Genomic_DNA"/>
</dbReference>
<reference evidence="8" key="1">
    <citation type="submission" date="2022-03" db="EMBL/GenBank/DDBJ databases">
        <authorList>
            <person name="Alioto T."/>
            <person name="Alioto T."/>
            <person name="Gomez Garrido J."/>
        </authorList>
    </citation>
    <scope>NUCLEOTIDE SEQUENCE</scope>
</reference>
<evidence type="ECO:0000256" key="2">
    <source>
        <dbReference type="ARBA" id="ARBA00009671"/>
    </source>
</evidence>
<dbReference type="AlphaFoldDB" id="A0AAD1VTI1"/>
<keyword evidence="4 6" id="KW-1133">Transmembrane helix</keyword>
<dbReference type="GO" id="GO:0005254">
    <property type="term" value="F:chloride channel activity"/>
    <property type="evidence" value="ECO:0007669"/>
    <property type="project" value="TreeGrafter"/>
</dbReference>
<dbReference type="InterPro" id="IPR049452">
    <property type="entry name" value="Anoctamin_TM"/>
</dbReference>
<protein>
    <recommendedName>
        <fullName evidence="6">Anoctamin</fullName>
    </recommendedName>
</protein>
<comment type="similarity">
    <text evidence="2 6">Belongs to the anoctamin family.</text>
</comment>
<name>A0AAD1VTI1_PELCU</name>
<evidence type="ECO:0000256" key="4">
    <source>
        <dbReference type="ARBA" id="ARBA00022989"/>
    </source>
</evidence>
<feature type="transmembrane region" description="Helical" evidence="6">
    <location>
        <begin position="276"/>
        <end position="299"/>
    </location>
</feature>
<evidence type="ECO:0000256" key="6">
    <source>
        <dbReference type="RuleBase" id="RU280814"/>
    </source>
</evidence>
<keyword evidence="5 6" id="KW-0472">Membrane</keyword>
<gene>
    <name evidence="8" type="ORF">PECUL_23A047582</name>
</gene>
<evidence type="ECO:0000313" key="9">
    <source>
        <dbReference type="Proteomes" id="UP001295444"/>
    </source>
</evidence>
<organism evidence="8 9">
    <name type="scientific">Pelobates cultripes</name>
    <name type="common">Western spadefoot toad</name>
    <dbReference type="NCBI Taxonomy" id="61616"/>
    <lineage>
        <taxon>Eukaryota</taxon>
        <taxon>Metazoa</taxon>
        <taxon>Chordata</taxon>
        <taxon>Craniata</taxon>
        <taxon>Vertebrata</taxon>
        <taxon>Euteleostomi</taxon>
        <taxon>Amphibia</taxon>
        <taxon>Batrachia</taxon>
        <taxon>Anura</taxon>
        <taxon>Pelobatoidea</taxon>
        <taxon>Pelobatidae</taxon>
        <taxon>Pelobates</taxon>
    </lineage>
</organism>
<evidence type="ECO:0000259" key="7">
    <source>
        <dbReference type="Pfam" id="PF04547"/>
    </source>
</evidence>
<proteinExistence type="inferred from homology"/>
<comment type="caution">
    <text evidence="6">Lacks conserved residue(s) required for the propagation of feature annotation.</text>
</comment>
<feature type="transmembrane region" description="Helical" evidence="6">
    <location>
        <begin position="68"/>
        <end position="100"/>
    </location>
</feature>
<feature type="domain" description="Anoctamin transmembrane" evidence="7">
    <location>
        <begin position="1"/>
        <end position="450"/>
    </location>
</feature>
<keyword evidence="3 6" id="KW-0812">Transmembrane</keyword>
<accession>A0AAD1VTI1</accession>
<dbReference type="Proteomes" id="UP001295444">
    <property type="component" value="Chromosome 02"/>
</dbReference>
<comment type="subcellular location">
    <subcellularLocation>
        <location evidence="1 6">Membrane</location>
        <topology evidence="1 6">Multi-pass membrane protein</topology>
    </subcellularLocation>
</comment>
<keyword evidence="9" id="KW-1185">Reference proteome</keyword>
<dbReference type="PANTHER" id="PTHR12308:SF22">
    <property type="entry name" value="ANOCTAMIN-7"/>
    <property type="match status" value="1"/>
</dbReference>
<dbReference type="GO" id="GO:0005886">
    <property type="term" value="C:plasma membrane"/>
    <property type="evidence" value="ECO:0007669"/>
    <property type="project" value="TreeGrafter"/>
</dbReference>
<feature type="transmembrane region" description="Helical" evidence="6">
    <location>
        <begin position="407"/>
        <end position="428"/>
    </location>
</feature>
<evidence type="ECO:0000256" key="5">
    <source>
        <dbReference type="ARBA" id="ARBA00023136"/>
    </source>
</evidence>
<evidence type="ECO:0000313" key="8">
    <source>
        <dbReference type="EMBL" id="CAH2246746.1"/>
    </source>
</evidence>
<evidence type="ECO:0000256" key="1">
    <source>
        <dbReference type="ARBA" id="ARBA00004141"/>
    </source>
</evidence>
<dbReference type="Pfam" id="PF04547">
    <property type="entry name" value="Anoctamin"/>
    <property type="match status" value="1"/>
</dbReference>
<feature type="transmembrane region" description="Helical" evidence="6">
    <location>
        <begin position="112"/>
        <end position="134"/>
    </location>
</feature>
<dbReference type="InterPro" id="IPR007632">
    <property type="entry name" value="Anoctamin"/>
</dbReference>
<feature type="transmembrane region" description="Helical" evidence="6">
    <location>
        <begin position="155"/>
        <end position="177"/>
    </location>
</feature>
<dbReference type="GO" id="GO:0061588">
    <property type="term" value="P:calcium activated phospholipid scrambling"/>
    <property type="evidence" value="ECO:0007669"/>
    <property type="project" value="TreeGrafter"/>
</dbReference>